<dbReference type="RefSeq" id="WP_013021003.1">
    <property type="nucleotide sequence ID" value="NC_013947.1"/>
</dbReference>
<dbReference type="EMBL" id="CP001778">
    <property type="protein sequence ID" value="ADD45432.1"/>
    <property type="molecule type" value="Genomic_DNA"/>
</dbReference>
<dbReference type="InterPro" id="IPR011659">
    <property type="entry name" value="WD40"/>
</dbReference>
<evidence type="ECO:0000256" key="1">
    <source>
        <dbReference type="SAM" id="MobiDB-lite"/>
    </source>
</evidence>
<organism evidence="2 3">
    <name type="scientific">Stackebrandtia nassauensis (strain DSM 44728 / CIP 108903 / NRRL B-16338 / NBRC 102104 / LLR-40K-21)</name>
    <dbReference type="NCBI Taxonomy" id="446470"/>
    <lineage>
        <taxon>Bacteria</taxon>
        <taxon>Bacillati</taxon>
        <taxon>Actinomycetota</taxon>
        <taxon>Actinomycetes</taxon>
        <taxon>Glycomycetales</taxon>
        <taxon>Glycomycetaceae</taxon>
        <taxon>Stackebrandtia</taxon>
    </lineage>
</organism>
<keyword evidence="3" id="KW-1185">Reference proteome</keyword>
<evidence type="ECO:0008006" key="4">
    <source>
        <dbReference type="Google" id="ProtNLM"/>
    </source>
</evidence>
<dbReference type="Proteomes" id="UP000000844">
    <property type="component" value="Chromosome"/>
</dbReference>
<dbReference type="Pfam" id="PF07676">
    <property type="entry name" value="PD40"/>
    <property type="match status" value="1"/>
</dbReference>
<proteinExistence type="predicted"/>
<sequence length="383" mass="41122">MKRRTVLLGTTVAVGGATGLAGSLWHQAFADPAQPGPSPYGDLLEADANGIRLPEGFTSRAIGESSKDVAGYTWHDAPDGGACFETEDGWIYVSNSEIENNEGGASAVRFTADGEIHSAYRILGGTERNCAGGATPWGTWLSCEETERGEVYETDPTGEKEAVVHPAMGRFQHEAAACDPDRKVVYLTEDESDGCFYRFTPDNWEDLSAGRLDVLTESDGTLAWEEVPDPLAEDEETRFQVSSAKKFDGGEGCWYTNGICYFTTKGSNTVWAFNAADDTIAVAYDDDEVDGDAPLHGVDNITGARSGDLFVAEDGGDMEINIITPDEVVAPFLRIEGHDESEICGPAFSPDGKRFYFSSQRGSGGSDSDGITYEVTGPFRDSA</sequence>
<dbReference type="InterPro" id="IPR008557">
    <property type="entry name" value="PhoX"/>
</dbReference>
<evidence type="ECO:0000313" key="2">
    <source>
        <dbReference type="EMBL" id="ADD45432.1"/>
    </source>
</evidence>
<feature type="region of interest" description="Disordered" evidence="1">
    <location>
        <begin position="359"/>
        <end position="383"/>
    </location>
</feature>
<dbReference type="OrthoDB" id="5169219at2"/>
<dbReference type="eggNOG" id="COG3211">
    <property type="taxonomic scope" value="Bacteria"/>
</dbReference>
<reference evidence="2 3" key="1">
    <citation type="journal article" date="2009" name="Stand. Genomic Sci.">
        <title>Complete genome sequence of Stackebrandtia nassauensis type strain (LLR-40K-21).</title>
        <authorList>
            <person name="Munk C."/>
            <person name="Lapidus A."/>
            <person name="Copeland A."/>
            <person name="Jando M."/>
            <person name="Mayilraj S."/>
            <person name="Glavina Del Rio T."/>
            <person name="Nolan M."/>
            <person name="Chen F."/>
            <person name="Lucas S."/>
            <person name="Tice H."/>
            <person name="Cheng J.F."/>
            <person name="Han C."/>
            <person name="Detter J.C."/>
            <person name="Bruce D."/>
            <person name="Goodwin L."/>
            <person name="Chain P."/>
            <person name="Pitluck S."/>
            <person name="Goker M."/>
            <person name="Ovchinikova G."/>
            <person name="Pati A."/>
            <person name="Ivanova N."/>
            <person name="Mavromatis K."/>
            <person name="Chen A."/>
            <person name="Palaniappan K."/>
            <person name="Land M."/>
            <person name="Hauser L."/>
            <person name="Chang Y.J."/>
            <person name="Jeffries C.D."/>
            <person name="Bristow J."/>
            <person name="Eisen J.A."/>
            <person name="Markowitz V."/>
            <person name="Hugenholtz P."/>
            <person name="Kyrpides N.C."/>
            <person name="Klenk H.P."/>
        </authorList>
    </citation>
    <scope>NUCLEOTIDE SEQUENCE [LARGE SCALE GENOMIC DNA]</scope>
    <source>
        <strain evidence="3">DSM 44728 / CIP 108903 / NRRL B-16338 / NBRC 102104 / LLR-40K-21</strain>
    </source>
</reference>
<gene>
    <name evidence="2" type="ordered locus">Snas_5802</name>
</gene>
<dbReference type="AlphaFoldDB" id="D3PZ03"/>
<dbReference type="SUPFAM" id="SSF63825">
    <property type="entry name" value="YWTD domain"/>
    <property type="match status" value="1"/>
</dbReference>
<dbReference type="PANTHER" id="PTHR35399:SF4">
    <property type="entry name" value="MEMBRANE PROTEIN"/>
    <property type="match status" value="1"/>
</dbReference>
<evidence type="ECO:0000313" key="3">
    <source>
        <dbReference type="Proteomes" id="UP000000844"/>
    </source>
</evidence>
<dbReference type="Pfam" id="PF05787">
    <property type="entry name" value="PhoX"/>
    <property type="match status" value="1"/>
</dbReference>
<dbReference type="KEGG" id="sna:Snas_5802"/>
<dbReference type="STRING" id="446470.Snas_5802"/>
<accession>D3PZ03</accession>
<protein>
    <recommendedName>
        <fullName evidence="4">WD40 domain protein beta Propeller</fullName>
    </recommendedName>
</protein>
<dbReference type="HOGENOM" id="CLU_045986_0_0_11"/>
<name>D3PZ03_STANL</name>
<dbReference type="PANTHER" id="PTHR35399">
    <property type="entry name" value="SLR8030 PROTEIN"/>
    <property type="match status" value="1"/>
</dbReference>